<evidence type="ECO:0000313" key="1">
    <source>
        <dbReference type="EMBL" id="AZP12066.1"/>
    </source>
</evidence>
<accession>A0A3Q9BQA1</accession>
<dbReference type="InterPro" id="IPR029069">
    <property type="entry name" value="HotDog_dom_sf"/>
</dbReference>
<dbReference type="SUPFAM" id="SSF54637">
    <property type="entry name" value="Thioesterase/thiol ester dehydrase-isomerase"/>
    <property type="match status" value="1"/>
</dbReference>
<dbReference type="Proteomes" id="UP000275663">
    <property type="component" value="Chromosome"/>
</dbReference>
<dbReference type="Pfam" id="PF22817">
    <property type="entry name" value="ApeP-like"/>
    <property type="match status" value="1"/>
</dbReference>
<dbReference type="OrthoDB" id="9800188at2"/>
<sequence length="152" mass="16315">MSYPDLRELVPHSGPMVLLDKVLLADEESLSAEVTIRASSMFCDGSGVAAWVGVEYMAQAIAAHAGFLARQRGDAVKVGFLLGARRYQASTALFTLDSVLVVRITRLLQGENGLAAFECSIHDSAMLDGVALAHATITVFQPDDVAEFIQEM</sequence>
<dbReference type="Gene3D" id="3.10.129.10">
    <property type="entry name" value="Hotdog Thioesterase"/>
    <property type="match status" value="1"/>
</dbReference>
<protein>
    <submittedName>
        <fullName evidence="1">3-hydroxylacyl-ACP dehydratase</fullName>
    </submittedName>
</protein>
<name>A0A3Q9BQA1_9BURK</name>
<organism evidence="1 2">
    <name type="scientific">Undibacterium parvum</name>
    <dbReference type="NCBI Taxonomy" id="401471"/>
    <lineage>
        <taxon>Bacteria</taxon>
        <taxon>Pseudomonadati</taxon>
        <taxon>Pseudomonadota</taxon>
        <taxon>Betaproteobacteria</taxon>
        <taxon>Burkholderiales</taxon>
        <taxon>Oxalobacteraceae</taxon>
        <taxon>Undibacterium</taxon>
    </lineage>
</organism>
<keyword evidence="2" id="KW-1185">Reference proteome</keyword>
<dbReference type="EMBL" id="CP034464">
    <property type="protein sequence ID" value="AZP12066.1"/>
    <property type="molecule type" value="Genomic_DNA"/>
</dbReference>
<reference evidence="1 2" key="1">
    <citation type="journal article" date="2011" name="Int. J. Syst. Evol. Microbiol.">
        <title>Description of Undibacterium oligocarboniphilum sp. nov., isolated from purified water, and Undibacterium pigrum strain CCUG 49012 as the type strain of Undibacterium parvum sp. nov., and emended descriptions of the genus Undibacterium and the species Undibacterium pigrum.</title>
        <authorList>
            <person name="Eder W."/>
            <person name="Wanner G."/>
            <person name="Ludwig W."/>
            <person name="Busse H.J."/>
            <person name="Ziemke-Kageler F."/>
            <person name="Lang E."/>
        </authorList>
    </citation>
    <scope>NUCLEOTIDE SEQUENCE [LARGE SCALE GENOMIC DNA]</scope>
    <source>
        <strain evidence="1 2">DSM 23061</strain>
    </source>
</reference>
<gene>
    <name evidence="1" type="ORF">EJN92_08690</name>
</gene>
<dbReference type="RefSeq" id="WP_126127448.1">
    <property type="nucleotide sequence ID" value="NZ_CP034464.1"/>
</dbReference>
<dbReference type="AlphaFoldDB" id="A0A3Q9BQA1"/>
<dbReference type="InterPro" id="IPR016776">
    <property type="entry name" value="ApeP-like_dehydratase"/>
</dbReference>
<dbReference type="PIRSF" id="PIRSF020565">
    <property type="entry name" value="3Ho_Ac_ACP_DH_prd"/>
    <property type="match status" value="1"/>
</dbReference>
<dbReference type="KEGG" id="upv:EJN92_08690"/>
<evidence type="ECO:0000313" key="2">
    <source>
        <dbReference type="Proteomes" id="UP000275663"/>
    </source>
</evidence>
<proteinExistence type="predicted"/>